<dbReference type="Proteomes" id="UP000621307">
    <property type="component" value="Unassembled WGS sequence"/>
</dbReference>
<evidence type="ECO:0000313" key="2">
    <source>
        <dbReference type="Proteomes" id="UP000621307"/>
    </source>
</evidence>
<evidence type="ECO:0000313" key="1">
    <source>
        <dbReference type="EMBL" id="MBD2252442.1"/>
    </source>
</evidence>
<organism evidence="1 2">
    <name type="scientific">Nostoc parmelioides FACHB-3921</name>
    <dbReference type="NCBI Taxonomy" id="2692909"/>
    <lineage>
        <taxon>Bacteria</taxon>
        <taxon>Bacillati</taxon>
        <taxon>Cyanobacteriota</taxon>
        <taxon>Cyanophyceae</taxon>
        <taxon>Nostocales</taxon>
        <taxon>Nostocaceae</taxon>
        <taxon>Nostoc</taxon>
    </lineage>
</organism>
<proteinExistence type="predicted"/>
<dbReference type="RefSeq" id="WP_190568031.1">
    <property type="nucleotide sequence ID" value="NZ_JACJQL010000018.1"/>
</dbReference>
<comment type="caution">
    <text evidence="1">The sequence shown here is derived from an EMBL/GenBank/DDBJ whole genome shotgun (WGS) entry which is preliminary data.</text>
</comment>
<reference evidence="1 2" key="1">
    <citation type="journal article" date="2020" name="ISME J.">
        <title>Comparative genomics reveals insights into cyanobacterial evolution and habitat adaptation.</title>
        <authorList>
            <person name="Chen M.Y."/>
            <person name="Teng W.K."/>
            <person name="Zhao L."/>
            <person name="Hu C.X."/>
            <person name="Zhou Y.K."/>
            <person name="Han B.P."/>
            <person name="Song L.R."/>
            <person name="Shu W.S."/>
        </authorList>
    </citation>
    <scope>NUCLEOTIDE SEQUENCE [LARGE SCALE GENOMIC DNA]</scope>
    <source>
        <strain evidence="1 2">FACHB-3921</strain>
    </source>
</reference>
<gene>
    <name evidence="1" type="ORF">H6G14_14175</name>
</gene>
<name>A0ABR8BH71_9NOSO</name>
<protein>
    <submittedName>
        <fullName evidence="1">Uncharacterized protein</fullName>
    </submittedName>
</protein>
<sequence>MIALLVTQVIDFSTYCAGLVNGQLSIVSGEAVRWGDSAVGGFADLKRLSSGSPTCSNCRSPEGSVVNRRNVVYNVYTLILPIASSEVPIGGSLRSDFSLLPLPNF</sequence>
<accession>A0ABR8BH71</accession>
<dbReference type="EMBL" id="JACJQL010000018">
    <property type="protein sequence ID" value="MBD2252442.1"/>
    <property type="molecule type" value="Genomic_DNA"/>
</dbReference>
<keyword evidence="2" id="KW-1185">Reference proteome</keyword>